<reference evidence="1 2" key="1">
    <citation type="submission" date="2024-09" db="EMBL/GenBank/DDBJ databases">
        <authorList>
            <person name="Sun Q."/>
            <person name="Mori K."/>
        </authorList>
    </citation>
    <scope>NUCLEOTIDE SEQUENCE [LARGE SCALE GENOMIC DNA]</scope>
    <source>
        <strain evidence="1 2">CCM 7792</strain>
    </source>
</reference>
<accession>A0ABV6FIF5</accession>
<comment type="caution">
    <text evidence="1">The sequence shown here is derived from an EMBL/GenBank/DDBJ whole genome shotgun (WGS) entry which is preliminary data.</text>
</comment>
<organism evidence="1 2">
    <name type="scientific">Massilia consociata</name>
    <dbReference type="NCBI Taxonomy" id="760117"/>
    <lineage>
        <taxon>Bacteria</taxon>
        <taxon>Pseudomonadati</taxon>
        <taxon>Pseudomonadota</taxon>
        <taxon>Betaproteobacteria</taxon>
        <taxon>Burkholderiales</taxon>
        <taxon>Oxalobacteraceae</taxon>
        <taxon>Telluria group</taxon>
        <taxon>Massilia</taxon>
    </lineage>
</organism>
<evidence type="ECO:0000313" key="1">
    <source>
        <dbReference type="EMBL" id="MFC0253317.1"/>
    </source>
</evidence>
<dbReference type="EMBL" id="JBHLWP010000013">
    <property type="protein sequence ID" value="MFC0253317.1"/>
    <property type="molecule type" value="Genomic_DNA"/>
</dbReference>
<protein>
    <submittedName>
        <fullName evidence="1">Uncharacterized protein</fullName>
    </submittedName>
</protein>
<dbReference type="RefSeq" id="WP_379680337.1">
    <property type="nucleotide sequence ID" value="NZ_JBHLWP010000013.1"/>
</dbReference>
<name>A0ABV6FIF5_9BURK</name>
<evidence type="ECO:0000313" key="2">
    <source>
        <dbReference type="Proteomes" id="UP001589773"/>
    </source>
</evidence>
<proteinExistence type="predicted"/>
<sequence>MTFAWKDDVLACAGPLTVDDAEALLQELAARPGARTDLSGCSHVHAAPLQVLMAARVRVEAWPADAALAAWLRAALPQA</sequence>
<dbReference type="Proteomes" id="UP001589773">
    <property type="component" value="Unassembled WGS sequence"/>
</dbReference>
<gene>
    <name evidence="1" type="ORF">ACFFJK_15570</name>
</gene>
<keyword evidence="2" id="KW-1185">Reference proteome</keyword>